<dbReference type="InterPro" id="IPR041679">
    <property type="entry name" value="DNA2/NAM7-like_C"/>
</dbReference>
<dbReference type="GO" id="GO:0031380">
    <property type="term" value="C:nuclear RNA-directed RNA polymerase complex"/>
    <property type="evidence" value="ECO:0007669"/>
    <property type="project" value="TreeGrafter"/>
</dbReference>
<dbReference type="InterPro" id="IPR041677">
    <property type="entry name" value="DNA2/NAM7_AAA_11"/>
</dbReference>
<evidence type="ECO:0000313" key="4">
    <source>
        <dbReference type="Proteomes" id="UP000654913"/>
    </source>
</evidence>
<keyword evidence="4" id="KW-1185">Reference proteome</keyword>
<dbReference type="RefSeq" id="XP_041559194.1">
    <property type="nucleotide sequence ID" value="XM_041706849.1"/>
</dbReference>
<reference evidence="3" key="1">
    <citation type="submission" date="2021-01" db="EMBL/GenBank/DDBJ databases">
        <authorList>
            <consortium name="Aspergillus puulaauensis MK2 genome sequencing consortium"/>
            <person name="Kazuki M."/>
            <person name="Futagami T."/>
        </authorList>
    </citation>
    <scope>NUCLEOTIDE SEQUENCE</scope>
    <source>
        <strain evidence="3">MK2</strain>
    </source>
</reference>
<keyword evidence="1" id="KW-0347">Helicase</keyword>
<accession>A0A7R7XSL1</accession>
<protein>
    <recommendedName>
        <fullName evidence="2">AAA+ ATPase domain-containing protein</fullName>
    </recommendedName>
</protein>
<sequence length="1725" mass="193695">MAPQTPGSFARILQSEFATSDENWTYTLHDLPGPKATNPGRWVKSLELASNPKARKLELKLTKLDPNRATSACALDRLMRFSFADFRLGQFEEGSWKSFTARETGDYLVRLLKQGIVLNGALYSFYGHSSSQLRSRSCYLLRGSKDEVAEFVESLGDFSKIKTVGKKAKRIGLLFSSAPAIMDVPDGRYEDIDDVERAGYNFTDGCGLIGANAARLLSQKLAVVSRNTRYHPSVFQIRFKGYKGVVTLEPDMPKRYWFQFRQSMRKFSGTANRSFAVVEYSKPYTYGYLNDDIVLLLSALGISTEVLLHKQATHFDRLRTSVTDPVLAFSFLCSLDRFHQAEQLLLKGIEESTGALRGLVTAEYKKMLSKRELQKCRILVPESRLLFGVCDPRDILEEGECFLRVTHEGHGGRPITLNGCDVLVTRNPCLHPGDLRKLRAVDRPQLTHLKDCIVFSVKGDRPAADQMSGGDLDGDTFFVCWDPDLVPSTLSEPALYPPGRQPVSLDKITADDRIEYFARYTSISLGRVKNLFLDWAMRNADGALSSECQELNRLHSLSVDGNRIKIDDRFNKLPPLSDEVRDSFVLNVLHREAEKESQQRIAARGSRGWALASRDVVEAVLCQQRSCSEFRMIQLAYEWCRRSGEAQLSELLPYFDPAALSIEEKHWLLQELPATTGLPGLVMNGLMSSDILEQHELCQFHLDYPGMRWKRIFSADNRLANLFEVLDKSFAQFHRKLLVLRIHERLSIAVYIPRLISIDEDALVGKDVLVFAFPHTQHQGNVRDRIHITGSEYRLSLTHSTLQLYNRQRQNTFIWIGQPGINDASFRQTRGRANRARQRDQTNLEGINHDWIASIALDRFSQNMRTQIGPVRRHGISAAELYVISNADVHSFQTLDMWQRSIDTMETTPLFERVPPPLVIYRTSTADWSSQQREMCALIRDGDMSQLDQIQMQSSIVVPVFQFCFEHNDRDLPGKIYNHYLESTSAVSRWLAPRELLDGLLQGLLYTPANAIFFSRLCPWEETLPDCIYRWLRAKTAQLLEAVFQSASFVGTFAIQALCAIAREAINMSLPTFRLLVEKACLLLETPDQMLEVCLECLQPTGERLLKEYPAATNYFTRNLFGIALDHSEEAWGARPPHNDLWVFQPVALALTYPVLTSNRRIDAPQLERLAAGDHVRFELARYPENVFLTDRPGFDAIIESSKPGTVTFACLSYPPPYVASARWRMKHGGSFVTSKAMLDSLVTLMEQKVDACALYPQLVDDYWDLGGTQEGAAYDSREDLNDCQNEAVKASLNSSLTCIWGPPGTGKTQTVAAILQELLRRSPEERVLVTAPSHNAVDNILKRYLSLVGSSGVIPLRVTTNIRKVSPDLVQYACDGMDNKEFNFNPNARALAIERIQQARVVFTTCAGAGLGLLRNEKFQIVLIDESSQQSEPMSIIPLSKGCQRAILVGDHVQLRGTTGKYAKIMGMDVSLFERLYGTNDEVTKQALTKVMLDVQYRMHPQIGEFPSREFYNGRLRAHASCQDRPLPVEGFPWPRQQQQPRADSPVARCVFVPCTGAEDAGYQSKGNTSQAELSKRIYQLLTAAESEGSSSVAILTPYTRQVKILQSLLPGSATVSSIDGFQGREADVIVFVTVRCNLHGDIGFLSDLRRLNVVLTRARAGLIVVGCPRTLTQNVPSSLGVKGVDGTMNNTSDGENAVKQAVDTDSIPVWKRLVASLARVEIS</sequence>
<dbReference type="InterPro" id="IPR057596">
    <property type="entry name" value="RDRP_core"/>
</dbReference>
<dbReference type="GO" id="GO:0003968">
    <property type="term" value="F:RNA-directed RNA polymerase activity"/>
    <property type="evidence" value="ECO:0007669"/>
    <property type="project" value="UniProtKB-KW"/>
</dbReference>
<dbReference type="InterPro" id="IPR027417">
    <property type="entry name" value="P-loop_NTPase"/>
</dbReference>
<reference evidence="3" key="2">
    <citation type="submission" date="2021-02" db="EMBL/GenBank/DDBJ databases">
        <title>Aspergillus puulaauensis MK2 genome sequence.</title>
        <authorList>
            <person name="Futagami T."/>
            <person name="Mori K."/>
            <person name="Kadooka C."/>
            <person name="Tanaka T."/>
        </authorList>
    </citation>
    <scope>NUCLEOTIDE SEQUENCE</scope>
    <source>
        <strain evidence="3">MK2</strain>
    </source>
</reference>
<dbReference type="SMART" id="SM00382">
    <property type="entry name" value="AAA"/>
    <property type="match status" value="1"/>
</dbReference>
<dbReference type="Pfam" id="PF13086">
    <property type="entry name" value="AAA_11"/>
    <property type="match status" value="2"/>
</dbReference>
<proteinExistence type="predicted"/>
<dbReference type="InterPro" id="IPR003593">
    <property type="entry name" value="AAA+_ATPase"/>
</dbReference>
<dbReference type="PANTHER" id="PTHR23079">
    <property type="entry name" value="RNA-DEPENDENT RNA POLYMERASE"/>
    <property type="match status" value="1"/>
</dbReference>
<dbReference type="PANTHER" id="PTHR23079:SF55">
    <property type="entry name" value="RNA-DIRECTED RNA POLYMERASE"/>
    <property type="match status" value="1"/>
</dbReference>
<dbReference type="Proteomes" id="UP000654913">
    <property type="component" value="Chromosome 6"/>
</dbReference>
<keyword evidence="1" id="KW-0067">ATP-binding</keyword>
<dbReference type="GO" id="GO:0030422">
    <property type="term" value="P:siRNA processing"/>
    <property type="evidence" value="ECO:0007669"/>
    <property type="project" value="TreeGrafter"/>
</dbReference>
<dbReference type="Pfam" id="PF05183">
    <property type="entry name" value="RdRP"/>
    <property type="match status" value="1"/>
</dbReference>
<dbReference type="GO" id="GO:0004386">
    <property type="term" value="F:helicase activity"/>
    <property type="evidence" value="ECO:0007669"/>
    <property type="project" value="InterPro"/>
</dbReference>
<dbReference type="CDD" id="cd18808">
    <property type="entry name" value="SF1_C_Upf1"/>
    <property type="match status" value="1"/>
</dbReference>
<dbReference type="OrthoDB" id="6513042at2759"/>
<dbReference type="GeneID" id="64977005"/>
<evidence type="ECO:0000313" key="3">
    <source>
        <dbReference type="EMBL" id="BCS27000.1"/>
    </source>
</evidence>
<dbReference type="GO" id="GO:0003723">
    <property type="term" value="F:RNA binding"/>
    <property type="evidence" value="ECO:0007669"/>
    <property type="project" value="UniProtKB-KW"/>
</dbReference>
<evidence type="ECO:0000259" key="2">
    <source>
        <dbReference type="SMART" id="SM00382"/>
    </source>
</evidence>
<evidence type="ECO:0000256" key="1">
    <source>
        <dbReference type="ARBA" id="ARBA00022806"/>
    </source>
</evidence>
<feature type="domain" description="AAA+ ATPase" evidence="2">
    <location>
        <begin position="1294"/>
        <end position="1483"/>
    </location>
</feature>
<name>A0A7R7XSL1_9EURO</name>
<dbReference type="SUPFAM" id="SSF52540">
    <property type="entry name" value="P-loop containing nucleoside triphosphate hydrolases"/>
    <property type="match status" value="1"/>
</dbReference>
<keyword evidence="1" id="KW-0547">Nucleotide-binding</keyword>
<keyword evidence="1" id="KW-0378">Hydrolase</keyword>
<dbReference type="Gene3D" id="3.40.50.300">
    <property type="entry name" value="P-loop containing nucleotide triphosphate hydrolases"/>
    <property type="match status" value="2"/>
</dbReference>
<dbReference type="Pfam" id="PF13087">
    <property type="entry name" value="AAA_12"/>
    <property type="match status" value="1"/>
</dbReference>
<dbReference type="KEGG" id="apuu:APUU_60048A"/>
<dbReference type="InterPro" id="IPR007855">
    <property type="entry name" value="RDRP"/>
</dbReference>
<dbReference type="InterPro" id="IPR047187">
    <property type="entry name" value="SF1_C_Upf1"/>
</dbReference>
<organism evidence="3 4">
    <name type="scientific">Aspergillus puulaauensis</name>
    <dbReference type="NCBI Taxonomy" id="1220207"/>
    <lineage>
        <taxon>Eukaryota</taxon>
        <taxon>Fungi</taxon>
        <taxon>Dikarya</taxon>
        <taxon>Ascomycota</taxon>
        <taxon>Pezizomycotina</taxon>
        <taxon>Eurotiomycetes</taxon>
        <taxon>Eurotiomycetidae</taxon>
        <taxon>Eurotiales</taxon>
        <taxon>Aspergillaceae</taxon>
        <taxon>Aspergillus</taxon>
    </lineage>
</organism>
<gene>
    <name evidence="3" type="ORF">APUU_60048A</name>
</gene>
<dbReference type="EMBL" id="AP024448">
    <property type="protein sequence ID" value="BCS27000.1"/>
    <property type="molecule type" value="Genomic_DNA"/>
</dbReference>